<keyword evidence="5" id="KW-1185">Reference proteome</keyword>
<reference evidence="4 5" key="1">
    <citation type="journal article" date="2019" name="Nat. Plants">
        <title>Stout camphor tree genome fills gaps in understanding of flowering plant genome evolution.</title>
        <authorList>
            <person name="Chaw S.M."/>
            <person name="Liu Y.C."/>
            <person name="Wu Y.W."/>
            <person name="Wang H.Y."/>
            <person name="Lin C.I."/>
            <person name="Wu C.S."/>
            <person name="Ke H.M."/>
            <person name="Chang L.Y."/>
            <person name="Hsu C.Y."/>
            <person name="Yang H.T."/>
            <person name="Sudianto E."/>
            <person name="Hsu M.H."/>
            <person name="Wu K.P."/>
            <person name="Wang L.N."/>
            <person name="Leebens-Mack J.H."/>
            <person name="Tsai I.J."/>
        </authorList>
    </citation>
    <scope>NUCLEOTIDE SEQUENCE [LARGE SCALE GENOMIC DNA]</scope>
    <source>
        <strain evidence="5">cv. Chaw 1501</strain>
        <tissue evidence="4">Young leaves</tissue>
    </source>
</reference>
<evidence type="ECO:0000256" key="1">
    <source>
        <dbReference type="ARBA" id="ARBA00011073"/>
    </source>
</evidence>
<proteinExistence type="inferred from homology"/>
<accession>A0A3S3N1Q3</accession>
<keyword evidence="4" id="KW-0645">Protease</keyword>
<dbReference type="Proteomes" id="UP000283530">
    <property type="component" value="Unassembled WGS sequence"/>
</dbReference>
<evidence type="ECO:0000313" key="4">
    <source>
        <dbReference type="EMBL" id="RWR79139.1"/>
    </source>
</evidence>
<dbReference type="STRING" id="337451.A0A3S3N1Q3"/>
<dbReference type="InterPro" id="IPR041469">
    <property type="entry name" value="Subtilisin-like_FN3"/>
</dbReference>
<evidence type="ECO:0000313" key="5">
    <source>
        <dbReference type="Proteomes" id="UP000283530"/>
    </source>
</evidence>
<evidence type="ECO:0000256" key="2">
    <source>
        <dbReference type="ARBA" id="ARBA00022729"/>
    </source>
</evidence>
<protein>
    <submittedName>
        <fullName evidence="4">Subtilisin-like protein protease SBT3.10</fullName>
    </submittedName>
</protein>
<feature type="domain" description="Subtilisin-like protease fibronectin type-III" evidence="3">
    <location>
        <begin position="76"/>
        <end position="144"/>
    </location>
</feature>
<dbReference type="GO" id="GO:0006508">
    <property type="term" value="P:proteolysis"/>
    <property type="evidence" value="ECO:0007669"/>
    <property type="project" value="UniProtKB-KW"/>
</dbReference>
<name>A0A3S3N1Q3_9MAGN</name>
<dbReference type="InterPro" id="IPR045051">
    <property type="entry name" value="SBT"/>
</dbReference>
<dbReference type="PANTHER" id="PTHR10795">
    <property type="entry name" value="PROPROTEIN CONVERTASE SUBTILISIN/KEXIN"/>
    <property type="match status" value="1"/>
</dbReference>
<dbReference type="OrthoDB" id="904946at2759"/>
<dbReference type="GO" id="GO:0008233">
    <property type="term" value="F:peptidase activity"/>
    <property type="evidence" value="ECO:0007669"/>
    <property type="project" value="UniProtKB-KW"/>
</dbReference>
<keyword evidence="4" id="KW-0378">Hydrolase</keyword>
<comment type="caution">
    <text evidence="4">The sequence shown here is derived from an EMBL/GenBank/DDBJ whole genome shotgun (WGS) entry which is preliminary data.</text>
</comment>
<dbReference type="Pfam" id="PF17766">
    <property type="entry name" value="fn3_6"/>
    <property type="match status" value="1"/>
</dbReference>
<gene>
    <name evidence="4" type="ORF">CKAN_00770100</name>
</gene>
<dbReference type="Gene3D" id="2.60.40.2310">
    <property type="match status" value="1"/>
</dbReference>
<dbReference type="AlphaFoldDB" id="A0A3S3N1Q3"/>
<dbReference type="EMBL" id="QPKB01000003">
    <property type="protein sequence ID" value="RWR79139.1"/>
    <property type="molecule type" value="Genomic_DNA"/>
</dbReference>
<comment type="similarity">
    <text evidence="1">Belongs to the peptidase S8 family.</text>
</comment>
<keyword evidence="2" id="KW-0732">Signal</keyword>
<evidence type="ECO:0000259" key="3">
    <source>
        <dbReference type="Pfam" id="PF17766"/>
    </source>
</evidence>
<organism evidence="4 5">
    <name type="scientific">Cinnamomum micranthum f. kanehirae</name>
    <dbReference type="NCBI Taxonomy" id="337451"/>
    <lineage>
        <taxon>Eukaryota</taxon>
        <taxon>Viridiplantae</taxon>
        <taxon>Streptophyta</taxon>
        <taxon>Embryophyta</taxon>
        <taxon>Tracheophyta</taxon>
        <taxon>Spermatophyta</taxon>
        <taxon>Magnoliopsida</taxon>
        <taxon>Magnoliidae</taxon>
        <taxon>Laurales</taxon>
        <taxon>Lauraceae</taxon>
        <taxon>Cinnamomum</taxon>
    </lineage>
</organism>
<sequence>MNIINESGIKYSARVNKPTSIIEGVGDLRWSSFDYGGGLVYPSRVLDPGLIYYIHSAEYDSLFVECVGDVNKYKANFPSVCIPYLKTTAVAWRRVTNVGELDAAYEATIIMPAFVDVVVEPSTLTFSETMRTRSFRIHFQRREEGKVVLHLEASHGLTESTMLGFLLLFSQLFLDYIVLIQFCK</sequence>